<evidence type="ECO:0000313" key="2">
    <source>
        <dbReference type="Proteomes" id="UP000236291"/>
    </source>
</evidence>
<reference evidence="1 2" key="1">
    <citation type="journal article" date="2014" name="Am. J. Bot.">
        <title>Genome assembly and annotation for red clover (Trifolium pratense; Fabaceae).</title>
        <authorList>
            <person name="Istvanek J."/>
            <person name="Jaros M."/>
            <person name="Krenek A."/>
            <person name="Repkova J."/>
        </authorList>
    </citation>
    <scope>NUCLEOTIDE SEQUENCE [LARGE SCALE GENOMIC DNA]</scope>
    <source>
        <strain evidence="2">cv. Tatra</strain>
        <tissue evidence="1">Young leaves</tissue>
    </source>
</reference>
<gene>
    <name evidence="1" type="ORF">L195_g062543</name>
</gene>
<dbReference type="Proteomes" id="UP000236291">
    <property type="component" value="Unassembled WGS sequence"/>
</dbReference>
<name>A0A2K3KGC1_TRIPR</name>
<proteinExistence type="predicted"/>
<organism evidence="1 2">
    <name type="scientific">Trifolium pratense</name>
    <name type="common">Red clover</name>
    <dbReference type="NCBI Taxonomy" id="57577"/>
    <lineage>
        <taxon>Eukaryota</taxon>
        <taxon>Viridiplantae</taxon>
        <taxon>Streptophyta</taxon>
        <taxon>Embryophyta</taxon>
        <taxon>Tracheophyta</taxon>
        <taxon>Spermatophyta</taxon>
        <taxon>Magnoliopsida</taxon>
        <taxon>eudicotyledons</taxon>
        <taxon>Gunneridae</taxon>
        <taxon>Pentapetalae</taxon>
        <taxon>rosids</taxon>
        <taxon>fabids</taxon>
        <taxon>Fabales</taxon>
        <taxon>Fabaceae</taxon>
        <taxon>Papilionoideae</taxon>
        <taxon>50 kb inversion clade</taxon>
        <taxon>NPAAA clade</taxon>
        <taxon>Hologalegina</taxon>
        <taxon>IRL clade</taxon>
        <taxon>Trifolieae</taxon>
        <taxon>Trifolium</taxon>
    </lineage>
</organism>
<dbReference type="AlphaFoldDB" id="A0A2K3KGC1"/>
<dbReference type="EMBL" id="ASHM01177997">
    <property type="protein sequence ID" value="PNX65330.1"/>
    <property type="molecule type" value="Genomic_DNA"/>
</dbReference>
<accession>A0A2K3KGC1</accession>
<sequence>MVVDPAPCVESLPDRVFRRRVPLMAHNG</sequence>
<protein>
    <submittedName>
        <fullName evidence="1">Uncharacterized protein</fullName>
    </submittedName>
</protein>
<evidence type="ECO:0000313" key="1">
    <source>
        <dbReference type="EMBL" id="PNX65330.1"/>
    </source>
</evidence>
<reference evidence="1 2" key="2">
    <citation type="journal article" date="2017" name="Front. Plant Sci.">
        <title>Gene Classification and Mining of Molecular Markers Useful in Red Clover (Trifolium pratense) Breeding.</title>
        <authorList>
            <person name="Istvanek J."/>
            <person name="Dluhosova J."/>
            <person name="Dluhos P."/>
            <person name="Patkova L."/>
            <person name="Nedelnik J."/>
            <person name="Repkova J."/>
        </authorList>
    </citation>
    <scope>NUCLEOTIDE SEQUENCE [LARGE SCALE GENOMIC DNA]</scope>
    <source>
        <strain evidence="2">cv. Tatra</strain>
        <tissue evidence="1">Young leaves</tissue>
    </source>
</reference>
<feature type="non-terminal residue" evidence="1">
    <location>
        <position position="28"/>
    </location>
</feature>
<comment type="caution">
    <text evidence="1">The sequence shown here is derived from an EMBL/GenBank/DDBJ whole genome shotgun (WGS) entry which is preliminary data.</text>
</comment>